<evidence type="ECO:0000256" key="5">
    <source>
        <dbReference type="SAM" id="MobiDB-lite"/>
    </source>
</evidence>
<feature type="compositionally biased region" description="Polar residues" evidence="5">
    <location>
        <begin position="1"/>
        <end position="21"/>
    </location>
</feature>
<dbReference type="PANTHER" id="PTHR15549">
    <property type="entry name" value="PAIRED IMMUNOGLOBULIN-LIKE TYPE 2 RECEPTOR"/>
    <property type="match status" value="1"/>
</dbReference>
<dbReference type="OrthoDB" id="5421784at2759"/>
<evidence type="ECO:0000256" key="1">
    <source>
        <dbReference type="ARBA" id="ARBA00004167"/>
    </source>
</evidence>
<comment type="subcellular location">
    <subcellularLocation>
        <location evidence="1">Membrane</location>
        <topology evidence="1">Single-pass membrane protein</topology>
    </subcellularLocation>
</comment>
<protein>
    <recommendedName>
        <fullName evidence="9">Mid2 domain-containing protein</fullName>
    </recommendedName>
</protein>
<feature type="transmembrane region" description="Helical" evidence="6">
    <location>
        <begin position="60"/>
        <end position="83"/>
    </location>
</feature>
<dbReference type="GO" id="GO:0071944">
    <property type="term" value="C:cell periphery"/>
    <property type="evidence" value="ECO:0007669"/>
    <property type="project" value="UniProtKB-ARBA"/>
</dbReference>
<reference evidence="7" key="1">
    <citation type="journal article" date="2020" name="Stud. Mycol.">
        <title>101 Dothideomycetes genomes: a test case for predicting lifestyles and emergence of pathogens.</title>
        <authorList>
            <person name="Haridas S."/>
            <person name="Albert R."/>
            <person name="Binder M."/>
            <person name="Bloem J."/>
            <person name="Labutti K."/>
            <person name="Salamov A."/>
            <person name="Andreopoulos B."/>
            <person name="Baker S."/>
            <person name="Barry K."/>
            <person name="Bills G."/>
            <person name="Bluhm B."/>
            <person name="Cannon C."/>
            <person name="Castanera R."/>
            <person name="Culley D."/>
            <person name="Daum C."/>
            <person name="Ezra D."/>
            <person name="Gonzalez J."/>
            <person name="Henrissat B."/>
            <person name="Kuo A."/>
            <person name="Liang C."/>
            <person name="Lipzen A."/>
            <person name="Lutzoni F."/>
            <person name="Magnuson J."/>
            <person name="Mondo S."/>
            <person name="Nolan M."/>
            <person name="Ohm R."/>
            <person name="Pangilinan J."/>
            <person name="Park H.-J."/>
            <person name="Ramirez L."/>
            <person name="Alfaro M."/>
            <person name="Sun H."/>
            <person name="Tritt A."/>
            <person name="Yoshinaga Y."/>
            <person name="Zwiers L.-H."/>
            <person name="Turgeon B."/>
            <person name="Goodwin S."/>
            <person name="Spatafora J."/>
            <person name="Crous P."/>
            <person name="Grigoriev I."/>
        </authorList>
    </citation>
    <scope>NUCLEOTIDE SEQUENCE</scope>
    <source>
        <strain evidence="7">CBS 116005</strain>
    </source>
</reference>
<keyword evidence="2 6" id="KW-0812">Transmembrane</keyword>
<dbReference type="Proteomes" id="UP000799436">
    <property type="component" value="Unassembled WGS sequence"/>
</dbReference>
<gene>
    <name evidence="7" type="ORF">EJ03DRAFT_337906</name>
</gene>
<keyword evidence="3 6" id="KW-1133">Transmembrane helix</keyword>
<evidence type="ECO:0000256" key="4">
    <source>
        <dbReference type="ARBA" id="ARBA00023136"/>
    </source>
</evidence>
<evidence type="ECO:0008006" key="9">
    <source>
        <dbReference type="Google" id="ProtNLM"/>
    </source>
</evidence>
<evidence type="ECO:0000256" key="6">
    <source>
        <dbReference type="SAM" id="Phobius"/>
    </source>
</evidence>
<dbReference type="AlphaFoldDB" id="A0A6G1L2C1"/>
<organism evidence="7 8">
    <name type="scientific">Teratosphaeria nubilosa</name>
    <dbReference type="NCBI Taxonomy" id="161662"/>
    <lineage>
        <taxon>Eukaryota</taxon>
        <taxon>Fungi</taxon>
        <taxon>Dikarya</taxon>
        <taxon>Ascomycota</taxon>
        <taxon>Pezizomycotina</taxon>
        <taxon>Dothideomycetes</taxon>
        <taxon>Dothideomycetidae</taxon>
        <taxon>Mycosphaerellales</taxon>
        <taxon>Teratosphaeriaceae</taxon>
        <taxon>Teratosphaeria</taxon>
    </lineage>
</organism>
<evidence type="ECO:0000313" key="8">
    <source>
        <dbReference type="Proteomes" id="UP000799436"/>
    </source>
</evidence>
<accession>A0A6G1L2C1</accession>
<sequence length="275" mass="28000">MIQTTTLPGSGNAQSTVTSKTDIGGVGGYATTTSAGSSNTSTGAGSSSGGGGTNSATTGAIAGGVVGGAAGVALLLVAALLFLKWWRRNRMNSGHQALPANSGMSAEGDHPTDFSRGPGMAERAGMMPAALAAVPALFRHHNRSAPPTESEPSERGFTRLSGRKLPSNFSPGMTGPPPPDMPLSRPDRNLSGTSFYRDSGGFYGGEGSPPEHAAPIGAGAMTLSPGPQRRPTVHAGGPYRMSSRRSPGTATFDRSDTPSSLDPNRGSRFQENVDM</sequence>
<keyword evidence="4 6" id="KW-0472">Membrane</keyword>
<name>A0A6G1L2C1_9PEZI</name>
<dbReference type="GO" id="GO:0016020">
    <property type="term" value="C:membrane"/>
    <property type="evidence" value="ECO:0007669"/>
    <property type="project" value="UniProtKB-SubCell"/>
</dbReference>
<evidence type="ECO:0000313" key="7">
    <source>
        <dbReference type="EMBL" id="KAF2767071.1"/>
    </source>
</evidence>
<keyword evidence="8" id="KW-1185">Reference proteome</keyword>
<dbReference type="EMBL" id="ML995861">
    <property type="protein sequence ID" value="KAF2767071.1"/>
    <property type="molecule type" value="Genomic_DNA"/>
</dbReference>
<dbReference type="PANTHER" id="PTHR15549:SF30">
    <property type="entry name" value="MID2 DOMAIN-CONTAINING PROTEIN"/>
    <property type="match status" value="1"/>
</dbReference>
<feature type="region of interest" description="Disordered" evidence="5">
    <location>
        <begin position="142"/>
        <end position="275"/>
    </location>
</feature>
<feature type="compositionally biased region" description="Polar residues" evidence="5">
    <location>
        <begin position="257"/>
        <end position="275"/>
    </location>
</feature>
<dbReference type="InterPro" id="IPR051694">
    <property type="entry name" value="Immunoregulatory_rcpt-like"/>
</dbReference>
<evidence type="ECO:0000256" key="2">
    <source>
        <dbReference type="ARBA" id="ARBA00022692"/>
    </source>
</evidence>
<feature type="compositionally biased region" description="Low complexity" evidence="5">
    <location>
        <begin position="29"/>
        <end position="45"/>
    </location>
</feature>
<feature type="region of interest" description="Disordered" evidence="5">
    <location>
        <begin position="1"/>
        <end position="52"/>
    </location>
</feature>
<evidence type="ECO:0000256" key="3">
    <source>
        <dbReference type="ARBA" id="ARBA00022989"/>
    </source>
</evidence>
<proteinExistence type="predicted"/>